<organism evidence="7 8">
    <name type="scientific">Chlorogloeopsis fritschii PCC 6912</name>
    <dbReference type="NCBI Taxonomy" id="211165"/>
    <lineage>
        <taxon>Bacteria</taxon>
        <taxon>Bacillati</taxon>
        <taxon>Cyanobacteriota</taxon>
        <taxon>Cyanophyceae</taxon>
        <taxon>Nostocales</taxon>
        <taxon>Chlorogloeopsidaceae</taxon>
        <taxon>Chlorogloeopsis</taxon>
    </lineage>
</organism>
<protein>
    <submittedName>
        <fullName evidence="7">Manganese ABC transporter substrate-binding protein</fullName>
    </submittedName>
</protein>
<dbReference type="InterPro" id="IPR050492">
    <property type="entry name" value="Bact_metal-bind_prot9"/>
</dbReference>
<dbReference type="GO" id="GO:0007155">
    <property type="term" value="P:cell adhesion"/>
    <property type="evidence" value="ECO:0007669"/>
    <property type="project" value="InterPro"/>
</dbReference>
<dbReference type="PROSITE" id="PS51257">
    <property type="entry name" value="PROKAR_LIPOPROTEIN"/>
    <property type="match status" value="1"/>
</dbReference>
<evidence type="ECO:0000256" key="5">
    <source>
        <dbReference type="RuleBase" id="RU003512"/>
    </source>
</evidence>
<dbReference type="PANTHER" id="PTHR42953:SF1">
    <property type="entry name" value="METAL-BINDING PROTEIN HI_0362-RELATED"/>
    <property type="match status" value="1"/>
</dbReference>
<dbReference type="PRINTS" id="PR00690">
    <property type="entry name" value="ADHESNFAMILY"/>
</dbReference>
<dbReference type="InterPro" id="IPR006127">
    <property type="entry name" value="ZnuA-like"/>
</dbReference>
<dbReference type="InterPro" id="IPR006129">
    <property type="entry name" value="AdhesinB"/>
</dbReference>
<dbReference type="SUPFAM" id="SSF53807">
    <property type="entry name" value="Helical backbone' metal receptor"/>
    <property type="match status" value="1"/>
</dbReference>
<dbReference type="GO" id="GO:0046872">
    <property type="term" value="F:metal ion binding"/>
    <property type="evidence" value="ECO:0007669"/>
    <property type="project" value="UniProtKB-KW"/>
</dbReference>
<keyword evidence="4 6" id="KW-0732">Signal</keyword>
<gene>
    <name evidence="7" type="ORF">PCC6912_55140</name>
</gene>
<feature type="chain" id="PRO_5019512200" evidence="6">
    <location>
        <begin position="26"/>
        <end position="330"/>
    </location>
</feature>
<dbReference type="PRINTS" id="PR00691">
    <property type="entry name" value="ADHESINB"/>
</dbReference>
<feature type="signal peptide" evidence="6">
    <location>
        <begin position="1"/>
        <end position="25"/>
    </location>
</feature>
<dbReference type="STRING" id="211165.GCA_000317285_01965"/>
<keyword evidence="3" id="KW-0479">Metal-binding</keyword>
<accession>A0A433MZ37</accession>
<dbReference type="EMBL" id="RSCJ01000033">
    <property type="protein sequence ID" value="RUR73737.1"/>
    <property type="molecule type" value="Genomic_DNA"/>
</dbReference>
<comment type="similarity">
    <text evidence="5">Belongs to the bacterial solute-binding protein 9 family.</text>
</comment>
<comment type="caution">
    <text evidence="7">The sequence shown here is derived from an EMBL/GenBank/DDBJ whole genome shotgun (WGS) entry which is preliminary data.</text>
</comment>
<evidence type="ECO:0000256" key="1">
    <source>
        <dbReference type="ARBA" id="ARBA00004196"/>
    </source>
</evidence>
<sequence length="330" mass="35803">MYTTSHRIWRAITLVITFGLLSACAQSPPTSETSSLNSTASPAANGKLLKVVATTTILCDITRQIAANTVDLRCLLKPGVDGHTYQPVPEDRKAIEDANLIFYSGHNFEPELIKLIKATSNPAPKVAVAEEAVPNPQQFEEDGQTEDDPHVWQNAENGARMVEVVETHLAKLVPANTELYAKNAKALSTELLQIHSWIKSQIATIPQSSRKLVTTHDAFGYYTSAYNIPVEGALQGVSTEEKPTAARVKKLVDSVKNSQVPTIFAEVTVNPKLLETVAKEANVKISDRELYSDSLGEPGSDGDTYPKMLIANTKTIVEGLGGQFTAFQGK</sequence>
<dbReference type="InterPro" id="IPR006128">
    <property type="entry name" value="Lipoprotein_PsaA-like"/>
</dbReference>
<evidence type="ECO:0000313" key="7">
    <source>
        <dbReference type="EMBL" id="RUR73737.1"/>
    </source>
</evidence>
<proteinExistence type="inferred from homology"/>
<reference evidence="7 8" key="1">
    <citation type="journal article" date="2019" name="Genome Biol. Evol.">
        <title>Day and night: Metabolic profiles and evolutionary relationships of six axenic non-marine cyanobacteria.</title>
        <authorList>
            <person name="Will S.E."/>
            <person name="Henke P."/>
            <person name="Boedeker C."/>
            <person name="Huang S."/>
            <person name="Brinkmann H."/>
            <person name="Rohde M."/>
            <person name="Jarek M."/>
            <person name="Friedl T."/>
            <person name="Seufert S."/>
            <person name="Schumacher M."/>
            <person name="Overmann J."/>
            <person name="Neumann-Schaal M."/>
            <person name="Petersen J."/>
        </authorList>
    </citation>
    <scope>NUCLEOTIDE SEQUENCE [LARGE SCALE GENOMIC DNA]</scope>
    <source>
        <strain evidence="7 8">PCC 6912</strain>
    </source>
</reference>
<dbReference type="PANTHER" id="PTHR42953">
    <property type="entry name" value="HIGH-AFFINITY ZINC UPTAKE SYSTEM PROTEIN ZNUA-RELATED"/>
    <property type="match status" value="1"/>
</dbReference>
<evidence type="ECO:0000256" key="6">
    <source>
        <dbReference type="SAM" id="SignalP"/>
    </source>
</evidence>
<comment type="subcellular location">
    <subcellularLocation>
        <location evidence="1">Cell envelope</location>
    </subcellularLocation>
</comment>
<dbReference type="RefSeq" id="WP_016877076.1">
    <property type="nucleotide sequence ID" value="NZ_AJLN01000061.1"/>
</dbReference>
<dbReference type="Pfam" id="PF01297">
    <property type="entry name" value="ZnuA"/>
    <property type="match status" value="1"/>
</dbReference>
<dbReference type="GO" id="GO:0030001">
    <property type="term" value="P:metal ion transport"/>
    <property type="evidence" value="ECO:0007669"/>
    <property type="project" value="InterPro"/>
</dbReference>
<dbReference type="Gene3D" id="3.40.50.1980">
    <property type="entry name" value="Nitrogenase molybdenum iron protein domain"/>
    <property type="match status" value="2"/>
</dbReference>
<dbReference type="AlphaFoldDB" id="A0A433MZ37"/>
<evidence type="ECO:0000256" key="4">
    <source>
        <dbReference type="ARBA" id="ARBA00022729"/>
    </source>
</evidence>
<name>A0A433MZ37_CHLFR</name>
<keyword evidence="8" id="KW-1185">Reference proteome</keyword>
<evidence type="ECO:0000256" key="2">
    <source>
        <dbReference type="ARBA" id="ARBA00022448"/>
    </source>
</evidence>
<dbReference type="OrthoDB" id="9793396at2"/>
<keyword evidence="2 5" id="KW-0813">Transport</keyword>
<evidence type="ECO:0000256" key="3">
    <source>
        <dbReference type="ARBA" id="ARBA00022723"/>
    </source>
</evidence>
<dbReference type="GO" id="GO:0030313">
    <property type="term" value="C:cell envelope"/>
    <property type="evidence" value="ECO:0007669"/>
    <property type="project" value="UniProtKB-SubCell"/>
</dbReference>
<evidence type="ECO:0000313" key="8">
    <source>
        <dbReference type="Proteomes" id="UP000268857"/>
    </source>
</evidence>
<dbReference type="Proteomes" id="UP000268857">
    <property type="component" value="Unassembled WGS sequence"/>
</dbReference>